<evidence type="ECO:0000259" key="8">
    <source>
        <dbReference type="PROSITE" id="PS50881"/>
    </source>
</evidence>
<proteinExistence type="inferred from homology"/>
<dbReference type="Gene3D" id="3.30.230.10">
    <property type="match status" value="1"/>
</dbReference>
<dbReference type="GO" id="GO:0005840">
    <property type="term" value="C:ribosome"/>
    <property type="evidence" value="ECO:0007669"/>
    <property type="project" value="UniProtKB-KW"/>
</dbReference>
<dbReference type="GO" id="GO:1990904">
    <property type="term" value="C:ribonucleoprotein complex"/>
    <property type="evidence" value="ECO:0007669"/>
    <property type="project" value="UniProtKB-UniRule"/>
</dbReference>
<dbReference type="FunFam" id="3.30.230.10:FF:000002">
    <property type="entry name" value="30S ribosomal protein S5"/>
    <property type="match status" value="1"/>
</dbReference>
<name>A0A2G9XDC7_UNCKA</name>
<feature type="domain" description="S5 DRBM" evidence="8">
    <location>
        <begin position="13"/>
        <end position="76"/>
    </location>
</feature>
<dbReference type="Pfam" id="PF00333">
    <property type="entry name" value="Ribosomal_S5"/>
    <property type="match status" value="1"/>
</dbReference>
<protein>
    <recommendedName>
        <fullName evidence="4">Small ribosomal subunit protein uS5</fullName>
    </recommendedName>
    <alternativeName>
        <fullName evidence="5">30S ribosomal protein S5</fullName>
    </alternativeName>
</protein>
<evidence type="ECO:0000256" key="1">
    <source>
        <dbReference type="ARBA" id="ARBA00008945"/>
    </source>
</evidence>
<organism evidence="9 10">
    <name type="scientific">candidate division WWE3 bacterium CG23_combo_of_CG06-09_8_20_14_all_40_14</name>
    <dbReference type="NCBI Taxonomy" id="1975095"/>
    <lineage>
        <taxon>Bacteria</taxon>
        <taxon>Katanobacteria</taxon>
    </lineage>
</organism>
<dbReference type="AlphaFoldDB" id="A0A2G9XDC7"/>
<comment type="caution">
    <text evidence="9">The sequence shown here is derived from an EMBL/GenBank/DDBJ whole genome shotgun (WGS) entry which is preliminary data.</text>
</comment>
<evidence type="ECO:0000256" key="2">
    <source>
        <dbReference type="ARBA" id="ARBA00022980"/>
    </source>
</evidence>
<dbReference type="PROSITE" id="PS50881">
    <property type="entry name" value="S5_DSRBD"/>
    <property type="match status" value="1"/>
</dbReference>
<keyword evidence="3 6" id="KW-0687">Ribonucleoprotein</keyword>
<dbReference type="GO" id="GO:0005737">
    <property type="term" value="C:cytoplasm"/>
    <property type="evidence" value="ECO:0007669"/>
    <property type="project" value="UniProtKB-ARBA"/>
</dbReference>
<dbReference type="InterPro" id="IPR014721">
    <property type="entry name" value="Ribsml_uS5_D2-typ_fold_subgr"/>
</dbReference>
<accession>A0A2G9XDC7</accession>
<evidence type="ECO:0000256" key="5">
    <source>
        <dbReference type="ARBA" id="ARBA00035519"/>
    </source>
</evidence>
<reference evidence="9 10" key="1">
    <citation type="submission" date="2017-09" db="EMBL/GenBank/DDBJ databases">
        <title>Depth-based differentiation of microbial function through sediment-hosted aquifers and enrichment of novel symbionts in the deep terrestrial subsurface.</title>
        <authorList>
            <person name="Probst A.J."/>
            <person name="Ladd B."/>
            <person name="Jarett J.K."/>
            <person name="Geller-Mcgrath D.E."/>
            <person name="Sieber C.M."/>
            <person name="Emerson J.B."/>
            <person name="Anantharaman K."/>
            <person name="Thomas B.C."/>
            <person name="Malmstrom R."/>
            <person name="Stieglmeier M."/>
            <person name="Klingl A."/>
            <person name="Woyke T."/>
            <person name="Ryan C.M."/>
            <person name="Banfield J.F."/>
        </authorList>
    </citation>
    <scope>NUCLEOTIDE SEQUENCE [LARGE SCALE GENOMIC DNA]</scope>
    <source>
        <strain evidence="9">CG23_combo_of_CG06-09_8_20_14_all_40_14</strain>
    </source>
</reference>
<dbReference type="Proteomes" id="UP000231388">
    <property type="component" value="Unassembled WGS sequence"/>
</dbReference>
<dbReference type="PANTHER" id="PTHR48277">
    <property type="entry name" value="MITOCHONDRIAL RIBOSOMAL PROTEIN S5"/>
    <property type="match status" value="1"/>
</dbReference>
<evidence type="ECO:0000256" key="3">
    <source>
        <dbReference type="ARBA" id="ARBA00023274"/>
    </source>
</evidence>
<dbReference type="GO" id="GO:0003735">
    <property type="term" value="F:structural constituent of ribosome"/>
    <property type="evidence" value="ECO:0007669"/>
    <property type="project" value="UniProtKB-UniRule"/>
</dbReference>
<dbReference type="SUPFAM" id="SSF54768">
    <property type="entry name" value="dsRNA-binding domain-like"/>
    <property type="match status" value="1"/>
</dbReference>
<dbReference type="InterPro" id="IPR000851">
    <property type="entry name" value="Ribosomal_uS5"/>
</dbReference>
<dbReference type="SUPFAM" id="SSF54211">
    <property type="entry name" value="Ribosomal protein S5 domain 2-like"/>
    <property type="match status" value="1"/>
</dbReference>
<evidence type="ECO:0000256" key="4">
    <source>
        <dbReference type="ARBA" id="ARBA00035255"/>
    </source>
</evidence>
<evidence type="ECO:0000256" key="7">
    <source>
        <dbReference type="RuleBase" id="RU003823"/>
    </source>
</evidence>
<sequence>MMRKNFENEKSSFREELLQIKRVSKKTKGGNSISFTALMIVGDSNMGVGIGKGRALDVKSAIKKAVVIARKNIVKIELTEGTIPHEVSAKFKSVKVLLRPAPKGAGIIAGGAVRPIAEIVGIKNLSAKIIGSSNKEVCANATLMALKKLVSVDKLKGKAK</sequence>
<dbReference type="PANTHER" id="PTHR48277:SF1">
    <property type="entry name" value="MITOCHONDRIAL RIBOSOMAL PROTEIN S5"/>
    <property type="match status" value="1"/>
</dbReference>
<evidence type="ECO:0000313" key="10">
    <source>
        <dbReference type="Proteomes" id="UP000231388"/>
    </source>
</evidence>
<evidence type="ECO:0000256" key="6">
    <source>
        <dbReference type="PROSITE-ProRule" id="PRU00268"/>
    </source>
</evidence>
<evidence type="ECO:0000313" key="9">
    <source>
        <dbReference type="EMBL" id="PIP04493.1"/>
    </source>
</evidence>
<keyword evidence="2 6" id="KW-0689">Ribosomal protein</keyword>
<dbReference type="GO" id="GO:0006412">
    <property type="term" value="P:translation"/>
    <property type="evidence" value="ECO:0007669"/>
    <property type="project" value="InterPro"/>
</dbReference>
<dbReference type="InterPro" id="IPR020568">
    <property type="entry name" value="Ribosomal_Su5_D2-typ_SF"/>
</dbReference>
<dbReference type="EMBL" id="PCQY01000027">
    <property type="protein sequence ID" value="PIP04493.1"/>
    <property type="molecule type" value="Genomic_DNA"/>
</dbReference>
<dbReference type="Gene3D" id="3.30.160.20">
    <property type="match status" value="1"/>
</dbReference>
<dbReference type="InterPro" id="IPR005324">
    <property type="entry name" value="Ribosomal_uS5_C"/>
</dbReference>
<dbReference type="Pfam" id="PF03719">
    <property type="entry name" value="Ribosomal_S5_C"/>
    <property type="match status" value="1"/>
</dbReference>
<gene>
    <name evidence="9" type="ORF">COX53_02120</name>
</gene>
<comment type="similarity">
    <text evidence="1 7">Belongs to the universal ribosomal protein uS5 family.</text>
</comment>
<dbReference type="GO" id="GO:0003723">
    <property type="term" value="F:RNA binding"/>
    <property type="evidence" value="ECO:0007669"/>
    <property type="project" value="InterPro"/>
</dbReference>
<dbReference type="InterPro" id="IPR013810">
    <property type="entry name" value="Ribosomal_uS5_N"/>
</dbReference>